<evidence type="ECO:0000313" key="1">
    <source>
        <dbReference type="EMBL" id="KAG5622154.1"/>
    </source>
</evidence>
<comment type="caution">
    <text evidence="1">The sequence shown here is derived from an EMBL/GenBank/DDBJ whole genome shotgun (WGS) entry which is preliminary data.</text>
</comment>
<evidence type="ECO:0000313" key="2">
    <source>
        <dbReference type="Proteomes" id="UP000824120"/>
    </source>
</evidence>
<gene>
    <name evidence="1" type="ORF">H5410_007372</name>
</gene>
<proteinExistence type="predicted"/>
<dbReference type="Proteomes" id="UP000824120">
    <property type="component" value="Chromosome 2"/>
</dbReference>
<keyword evidence="2" id="KW-1185">Reference proteome</keyword>
<dbReference type="AlphaFoldDB" id="A0A9J6ADC0"/>
<dbReference type="EMBL" id="JACXVP010000002">
    <property type="protein sequence ID" value="KAG5622154.1"/>
    <property type="molecule type" value="Genomic_DNA"/>
</dbReference>
<accession>A0A9J6ADC0</accession>
<protein>
    <submittedName>
        <fullName evidence="1">Uncharacterized protein</fullName>
    </submittedName>
</protein>
<reference evidence="1 2" key="1">
    <citation type="submission" date="2020-09" db="EMBL/GenBank/DDBJ databases">
        <title>De no assembly of potato wild relative species, Solanum commersonii.</title>
        <authorList>
            <person name="Cho K."/>
        </authorList>
    </citation>
    <scope>NUCLEOTIDE SEQUENCE [LARGE SCALE GENOMIC DNA]</scope>
    <source>
        <strain evidence="1">LZ3.2</strain>
        <tissue evidence="1">Leaf</tissue>
    </source>
</reference>
<sequence>MPNGFSEYCKLCVIGYFLEKQPHLSKKFLCPAFYWKRQYNSTFYTCLKLLTFLSPGQKFTP</sequence>
<name>A0A9J6ADC0_SOLCO</name>
<organism evidence="1 2">
    <name type="scientific">Solanum commersonii</name>
    <name type="common">Commerson's wild potato</name>
    <name type="synonym">Commerson's nightshade</name>
    <dbReference type="NCBI Taxonomy" id="4109"/>
    <lineage>
        <taxon>Eukaryota</taxon>
        <taxon>Viridiplantae</taxon>
        <taxon>Streptophyta</taxon>
        <taxon>Embryophyta</taxon>
        <taxon>Tracheophyta</taxon>
        <taxon>Spermatophyta</taxon>
        <taxon>Magnoliopsida</taxon>
        <taxon>eudicotyledons</taxon>
        <taxon>Gunneridae</taxon>
        <taxon>Pentapetalae</taxon>
        <taxon>asterids</taxon>
        <taxon>lamiids</taxon>
        <taxon>Solanales</taxon>
        <taxon>Solanaceae</taxon>
        <taxon>Solanoideae</taxon>
        <taxon>Solaneae</taxon>
        <taxon>Solanum</taxon>
    </lineage>
</organism>